<reference evidence="3" key="1">
    <citation type="submission" date="2014-03" db="EMBL/GenBank/DDBJ databases">
        <title>The sialotranscriptome of Amblyomma triste, Amblyomma parvum and Amblyomma cajennense ticks, uncovered by 454-based RNA-seq.</title>
        <authorList>
            <person name="Garcia G.R."/>
            <person name="Gardinassi L.G."/>
            <person name="Ribeiro J.M."/>
            <person name="Anatriello E."/>
            <person name="Ferreira B.R."/>
            <person name="Moreira H.N."/>
            <person name="Mafra C."/>
            <person name="Olegario M.M."/>
            <person name="Szabo P.J."/>
            <person name="Miranda-Santos I.K."/>
            <person name="Maruyama S.R."/>
        </authorList>
    </citation>
    <scope>NUCLEOTIDE SEQUENCE</scope>
    <source>
        <strain evidence="3">Mato Grasso do Sul</strain>
        <tissue evidence="3">Salivary glands</tissue>
    </source>
</reference>
<evidence type="ECO:0000259" key="2">
    <source>
        <dbReference type="PROSITE" id="PS50279"/>
    </source>
</evidence>
<feature type="chain" id="PRO_5001516331" description="BPTI/Kunitz inhibitor domain-containing protein" evidence="1">
    <location>
        <begin position="27"/>
        <end position="117"/>
    </location>
</feature>
<dbReference type="PROSITE" id="PS50279">
    <property type="entry name" value="BPTI_KUNITZ_2"/>
    <property type="match status" value="1"/>
</dbReference>
<dbReference type="Gene3D" id="4.10.410.10">
    <property type="entry name" value="Pancreatic trypsin inhibitor Kunitz domain"/>
    <property type="match status" value="1"/>
</dbReference>
<sequence>MMPRSFGILVLFIAGMSVLLLVEGRADSKKQNKTCEYPKGCFSGKPRRDGKEMLLRYFYNHTEGKCRNFLGSDRGCNNFYTRKECRKICLRPLKNENYTVSQYTSGTGPAAANKRTQ</sequence>
<keyword evidence="1" id="KW-0732">Signal</keyword>
<dbReference type="EMBL" id="GBBM01007700">
    <property type="protein sequence ID" value="JAC27718.1"/>
    <property type="molecule type" value="mRNA"/>
</dbReference>
<dbReference type="GO" id="GO:0004867">
    <property type="term" value="F:serine-type endopeptidase inhibitor activity"/>
    <property type="evidence" value="ECO:0007669"/>
    <property type="project" value="InterPro"/>
</dbReference>
<name>A0A023G4B8_AMBTT</name>
<evidence type="ECO:0000256" key="1">
    <source>
        <dbReference type="SAM" id="SignalP"/>
    </source>
</evidence>
<dbReference type="InterPro" id="IPR036880">
    <property type="entry name" value="Kunitz_BPTI_sf"/>
</dbReference>
<feature type="domain" description="BPTI/Kunitz inhibitor" evidence="2">
    <location>
        <begin position="35"/>
        <end position="89"/>
    </location>
</feature>
<dbReference type="AlphaFoldDB" id="A0A023G4B8"/>
<dbReference type="SMART" id="SM00131">
    <property type="entry name" value="KU"/>
    <property type="match status" value="1"/>
</dbReference>
<evidence type="ECO:0000313" key="3">
    <source>
        <dbReference type="EMBL" id="JAC27718.1"/>
    </source>
</evidence>
<accession>A0A023G4B8</accession>
<dbReference type="CDD" id="cd00109">
    <property type="entry name" value="Kunitz-type"/>
    <property type="match status" value="1"/>
</dbReference>
<proteinExistence type="evidence at transcript level"/>
<dbReference type="SUPFAM" id="SSF57362">
    <property type="entry name" value="BPTI-like"/>
    <property type="match status" value="1"/>
</dbReference>
<protein>
    <recommendedName>
        <fullName evidence="2">BPTI/Kunitz inhibitor domain-containing protein</fullName>
    </recommendedName>
</protein>
<feature type="signal peptide" evidence="1">
    <location>
        <begin position="1"/>
        <end position="26"/>
    </location>
</feature>
<organism evidence="3">
    <name type="scientific">Amblyomma triste</name>
    <name type="common">Neotropical tick</name>
    <dbReference type="NCBI Taxonomy" id="251400"/>
    <lineage>
        <taxon>Eukaryota</taxon>
        <taxon>Metazoa</taxon>
        <taxon>Ecdysozoa</taxon>
        <taxon>Arthropoda</taxon>
        <taxon>Chelicerata</taxon>
        <taxon>Arachnida</taxon>
        <taxon>Acari</taxon>
        <taxon>Parasitiformes</taxon>
        <taxon>Ixodida</taxon>
        <taxon>Ixodoidea</taxon>
        <taxon>Ixodidae</taxon>
        <taxon>Amblyomminae</taxon>
        <taxon>Amblyomma</taxon>
    </lineage>
</organism>
<dbReference type="InterPro" id="IPR002223">
    <property type="entry name" value="Kunitz_BPTI"/>
</dbReference>
<dbReference type="Pfam" id="PF00014">
    <property type="entry name" value="Kunitz_BPTI"/>
    <property type="match status" value="1"/>
</dbReference>